<organism evidence="3 4">
    <name type="scientific">Xanthobacter agilis</name>
    <dbReference type="NCBI Taxonomy" id="47492"/>
    <lineage>
        <taxon>Bacteria</taxon>
        <taxon>Pseudomonadati</taxon>
        <taxon>Pseudomonadota</taxon>
        <taxon>Alphaproteobacteria</taxon>
        <taxon>Hyphomicrobiales</taxon>
        <taxon>Xanthobacteraceae</taxon>
        <taxon>Xanthobacter</taxon>
    </lineage>
</organism>
<keyword evidence="4" id="KW-1185">Reference proteome</keyword>
<dbReference type="InterPro" id="IPR011058">
    <property type="entry name" value="Cyanovirin-N"/>
</dbReference>
<proteinExistence type="predicted"/>
<dbReference type="EMBL" id="JAUSVY010000001">
    <property type="protein sequence ID" value="MDQ0503666.1"/>
    <property type="molecule type" value="Genomic_DNA"/>
</dbReference>
<evidence type="ECO:0000259" key="2">
    <source>
        <dbReference type="SMART" id="SM01111"/>
    </source>
</evidence>
<dbReference type="SUPFAM" id="SSF51322">
    <property type="entry name" value="Cyanovirin-N"/>
    <property type="match status" value="3"/>
</dbReference>
<feature type="chain" id="PRO_5046119232" description="Cyanovirin-N domain-containing protein" evidence="1">
    <location>
        <begin position="26"/>
        <end position="368"/>
    </location>
</feature>
<keyword evidence="1" id="KW-0732">Signal</keyword>
<dbReference type="Proteomes" id="UP001241747">
    <property type="component" value="Unassembled WGS sequence"/>
</dbReference>
<evidence type="ECO:0000313" key="3">
    <source>
        <dbReference type="EMBL" id="MDQ0503666.1"/>
    </source>
</evidence>
<accession>A0ABU0L965</accession>
<dbReference type="InterPro" id="IPR036673">
    <property type="entry name" value="Cyanovirin-N_sf"/>
</dbReference>
<feature type="domain" description="Cyanovirin-N" evidence="2">
    <location>
        <begin position="247"/>
        <end position="367"/>
    </location>
</feature>
<evidence type="ECO:0000256" key="1">
    <source>
        <dbReference type="SAM" id="SignalP"/>
    </source>
</evidence>
<protein>
    <recommendedName>
        <fullName evidence="2">Cyanovirin-N domain-containing protein</fullName>
    </recommendedName>
</protein>
<sequence>MDVMRWGAMLLGWVVAMLPAAPAVAQELPAGSYLSSCQQAKIRSGRDLAAVCATRDGDWVVALLENFSSCDGDISNKDGQLTCRRGASLFGFGSKVVATPPREAGRAAGPSSPPGSYLASCREARAASGWLKAVCQDRYGRWIESTLALNTCADGSDILFEDDALKCRNRRPEPSAVPRGSYQQSCRNIIFDGGLLHATCQNRLGGWQASSYYVSFCGGRDIVNTDGSLGCAAASAGGYGEPPPPGSYLASCQEVVFSGGALRARCRDRDGSLRISGPLSAATCPRGGDIYNDNGVLRCGWPGSSPTSGERPPPGSYTATCRDIRVVAGWLKASCKDRNGRFVDATTAVSWCPGGRDIANMDGRLTCR</sequence>
<dbReference type="RefSeq" id="WP_237346681.1">
    <property type="nucleotide sequence ID" value="NZ_JABWGX010000022.1"/>
</dbReference>
<comment type="caution">
    <text evidence="3">The sequence shown here is derived from an EMBL/GenBank/DDBJ whole genome shotgun (WGS) entry which is preliminary data.</text>
</comment>
<reference evidence="3 4" key="1">
    <citation type="submission" date="2023-07" db="EMBL/GenBank/DDBJ databases">
        <title>Genomic Encyclopedia of Type Strains, Phase IV (KMG-IV): sequencing the most valuable type-strain genomes for metagenomic binning, comparative biology and taxonomic classification.</title>
        <authorList>
            <person name="Goeker M."/>
        </authorList>
    </citation>
    <scope>NUCLEOTIDE SEQUENCE [LARGE SCALE GENOMIC DNA]</scope>
    <source>
        <strain evidence="3 4">DSM 3770</strain>
    </source>
</reference>
<dbReference type="Pfam" id="PF08881">
    <property type="entry name" value="CVNH"/>
    <property type="match status" value="1"/>
</dbReference>
<dbReference type="Gene3D" id="2.30.60.10">
    <property type="entry name" value="Cyanovirin-N"/>
    <property type="match status" value="4"/>
</dbReference>
<dbReference type="SMART" id="SM01111">
    <property type="entry name" value="CVNH"/>
    <property type="match status" value="2"/>
</dbReference>
<feature type="domain" description="Cyanovirin-N" evidence="2">
    <location>
        <begin position="32"/>
        <end position="231"/>
    </location>
</feature>
<name>A0ABU0L965_XANAG</name>
<evidence type="ECO:0000313" key="4">
    <source>
        <dbReference type="Proteomes" id="UP001241747"/>
    </source>
</evidence>
<feature type="signal peptide" evidence="1">
    <location>
        <begin position="1"/>
        <end position="25"/>
    </location>
</feature>
<gene>
    <name evidence="3" type="ORF">QOZ94_000436</name>
</gene>